<name>A0A4R2JTV2_9PSEU</name>
<dbReference type="GO" id="GO:0032981">
    <property type="term" value="P:mitochondrial respiratory chain complex I assembly"/>
    <property type="evidence" value="ECO:0007669"/>
    <property type="project" value="TreeGrafter"/>
</dbReference>
<dbReference type="Proteomes" id="UP000295680">
    <property type="component" value="Unassembled WGS sequence"/>
</dbReference>
<dbReference type="InterPro" id="IPR006076">
    <property type="entry name" value="FAD-dep_OxRdtase"/>
</dbReference>
<dbReference type="InterPro" id="IPR036188">
    <property type="entry name" value="FAD/NAD-bd_sf"/>
</dbReference>
<dbReference type="EMBL" id="SLWS01000003">
    <property type="protein sequence ID" value="TCO60686.1"/>
    <property type="molecule type" value="Genomic_DNA"/>
</dbReference>
<proteinExistence type="predicted"/>
<dbReference type="PANTHER" id="PTHR13847:SF287">
    <property type="entry name" value="FAD-DEPENDENT OXIDOREDUCTASE DOMAIN-CONTAINING PROTEIN 1"/>
    <property type="match status" value="1"/>
</dbReference>
<comment type="caution">
    <text evidence="3">The sequence shown here is derived from an EMBL/GenBank/DDBJ whole genome shotgun (WGS) entry which is preliminary data.</text>
</comment>
<organism evidence="3 4">
    <name type="scientific">Actinocrispum wychmicini</name>
    <dbReference type="NCBI Taxonomy" id="1213861"/>
    <lineage>
        <taxon>Bacteria</taxon>
        <taxon>Bacillati</taxon>
        <taxon>Actinomycetota</taxon>
        <taxon>Actinomycetes</taxon>
        <taxon>Pseudonocardiales</taxon>
        <taxon>Pseudonocardiaceae</taxon>
        <taxon>Actinocrispum</taxon>
    </lineage>
</organism>
<keyword evidence="4" id="KW-1185">Reference proteome</keyword>
<dbReference type="Gene3D" id="3.30.9.10">
    <property type="entry name" value="D-Amino Acid Oxidase, subunit A, domain 2"/>
    <property type="match status" value="1"/>
</dbReference>
<sequence>MRMGVVGAGVAGAVLAWRVRQLSPQIRVDVYGGRPGAPDASGVSGGLVRGFESTRAATRLAVDSLTELRDDPVLLAAAGYQETGSVYLLSPGCDPTASLQVINESLPGSATVFPVDELRRRYPFRGLAADTIAVVERHAGHLSPERLRTVLLAESGAVVRAELVQRVDPAPSVRLAGGETVGYDVVVVAAGAWTPGLLAASGLPAEGLTTKQIQYSVHPARLPGLGSFVDDVTGLYGRPVDDGFLLGLPCDRWDVDPADVHPDADLVRQVTDQAGRRLDGWLAPPVRTVAATDCYHVTPGLRLRETVGGEALFTFTGGSGGAAKSVLAATRIAATDLLCDRFPLHSGESEGARVGSGHGPAAH</sequence>
<evidence type="ECO:0000313" key="4">
    <source>
        <dbReference type="Proteomes" id="UP000295680"/>
    </source>
</evidence>
<dbReference type="GO" id="GO:0005737">
    <property type="term" value="C:cytoplasm"/>
    <property type="evidence" value="ECO:0007669"/>
    <property type="project" value="TreeGrafter"/>
</dbReference>
<keyword evidence="1" id="KW-0560">Oxidoreductase</keyword>
<protein>
    <submittedName>
        <fullName evidence="3">Glycine/D-amino acid oxidase-like deaminating enzyme</fullName>
    </submittedName>
</protein>
<feature type="domain" description="FAD dependent oxidoreductase" evidence="2">
    <location>
        <begin position="5"/>
        <end position="333"/>
    </location>
</feature>
<dbReference type="Pfam" id="PF01266">
    <property type="entry name" value="DAO"/>
    <property type="match status" value="1"/>
</dbReference>
<dbReference type="PANTHER" id="PTHR13847">
    <property type="entry name" value="SARCOSINE DEHYDROGENASE-RELATED"/>
    <property type="match status" value="1"/>
</dbReference>
<evidence type="ECO:0000259" key="2">
    <source>
        <dbReference type="Pfam" id="PF01266"/>
    </source>
</evidence>
<evidence type="ECO:0000313" key="3">
    <source>
        <dbReference type="EMBL" id="TCO60686.1"/>
    </source>
</evidence>
<evidence type="ECO:0000256" key="1">
    <source>
        <dbReference type="ARBA" id="ARBA00023002"/>
    </source>
</evidence>
<dbReference type="GO" id="GO:0016491">
    <property type="term" value="F:oxidoreductase activity"/>
    <property type="evidence" value="ECO:0007669"/>
    <property type="project" value="UniProtKB-KW"/>
</dbReference>
<dbReference type="OrthoDB" id="4051954at2"/>
<dbReference type="SUPFAM" id="SSF51905">
    <property type="entry name" value="FAD/NAD(P)-binding domain"/>
    <property type="match status" value="1"/>
</dbReference>
<reference evidence="3 4" key="1">
    <citation type="submission" date="2019-03" db="EMBL/GenBank/DDBJ databases">
        <title>Genomic Encyclopedia of Type Strains, Phase IV (KMG-IV): sequencing the most valuable type-strain genomes for metagenomic binning, comparative biology and taxonomic classification.</title>
        <authorList>
            <person name="Goeker M."/>
        </authorList>
    </citation>
    <scope>NUCLEOTIDE SEQUENCE [LARGE SCALE GENOMIC DNA]</scope>
    <source>
        <strain evidence="3 4">DSM 45934</strain>
    </source>
</reference>
<accession>A0A4R2JTV2</accession>
<gene>
    <name evidence="3" type="ORF">EV192_103261</name>
</gene>
<dbReference type="Gene3D" id="3.50.50.60">
    <property type="entry name" value="FAD/NAD(P)-binding domain"/>
    <property type="match status" value="1"/>
</dbReference>
<dbReference type="AlphaFoldDB" id="A0A4R2JTV2"/>